<dbReference type="Pfam" id="PF01796">
    <property type="entry name" value="OB_ChsH2_C"/>
    <property type="match status" value="1"/>
</dbReference>
<dbReference type="RefSeq" id="WP_126334985.1">
    <property type="nucleotide sequence ID" value="NZ_AP022604.1"/>
</dbReference>
<dbReference type="Gene3D" id="6.10.30.10">
    <property type="match status" value="1"/>
</dbReference>
<gene>
    <name evidence="3" type="ORF">NCTC10485_03598</name>
</gene>
<dbReference type="OrthoDB" id="7470921at2"/>
<dbReference type="InterPro" id="IPR052513">
    <property type="entry name" value="Thioester_dehydratase-like"/>
</dbReference>
<dbReference type="InterPro" id="IPR022002">
    <property type="entry name" value="ChsH2_Znr"/>
</dbReference>
<evidence type="ECO:0000313" key="3">
    <source>
        <dbReference type="EMBL" id="VEG49291.1"/>
    </source>
</evidence>
<dbReference type="SUPFAM" id="SSF50249">
    <property type="entry name" value="Nucleic acid-binding proteins"/>
    <property type="match status" value="1"/>
</dbReference>
<dbReference type="EMBL" id="LR134355">
    <property type="protein sequence ID" value="VEG49291.1"/>
    <property type="molecule type" value="Genomic_DNA"/>
</dbReference>
<dbReference type="InterPro" id="IPR012340">
    <property type="entry name" value="NA-bd_OB-fold"/>
</dbReference>
<sequence length="253" mass="28144">MTDLDVKPGTVADGVPHDLVRLVREHSRATVEGDNRTVLDDFRPDRIGQLIRMAKLPPNLVSSELLNIAPEGNGIVAAVTRYMAADGTGTVLRARWIEIPKGWVVTEVRNLPDTPPQMADTGPAEDGLDTPFWEGLRVGELRVPQCEGCENFVWPPRPICPRCHRFALTWTPVEPTGTIYSWTRTWQPFTPEFSGHLPFVTVVAELPQAGNRRLLGVLLDADGVDPKIGQGVRAEIEPPWSPEGWPVLRWRLT</sequence>
<dbReference type="Proteomes" id="UP000282551">
    <property type="component" value="Chromosome"/>
</dbReference>
<dbReference type="InterPro" id="IPR002878">
    <property type="entry name" value="ChsH2_C"/>
</dbReference>
<dbReference type="PANTHER" id="PTHR34075:SF5">
    <property type="entry name" value="BLR3430 PROTEIN"/>
    <property type="match status" value="1"/>
</dbReference>
<dbReference type="AlphaFoldDB" id="A0A3S4RUP7"/>
<reference evidence="3 4" key="1">
    <citation type="submission" date="2018-12" db="EMBL/GenBank/DDBJ databases">
        <authorList>
            <consortium name="Pathogen Informatics"/>
        </authorList>
    </citation>
    <scope>NUCLEOTIDE SEQUENCE [LARGE SCALE GENOMIC DNA]</scope>
    <source>
        <strain evidence="3 4">NCTC10485</strain>
    </source>
</reference>
<evidence type="ECO:0000313" key="4">
    <source>
        <dbReference type="Proteomes" id="UP000282551"/>
    </source>
</evidence>
<protein>
    <submittedName>
        <fullName evidence="3">Putative nucleic-acid-binding protein containing a Zn-ribbon</fullName>
    </submittedName>
</protein>
<evidence type="ECO:0000259" key="1">
    <source>
        <dbReference type="Pfam" id="PF01796"/>
    </source>
</evidence>
<feature type="domain" description="ChsH2 C-terminal OB-fold" evidence="1">
    <location>
        <begin position="170"/>
        <end position="236"/>
    </location>
</feature>
<feature type="domain" description="ChsH2 rubredoxin-like zinc ribbon" evidence="2">
    <location>
        <begin position="133"/>
        <end position="168"/>
    </location>
</feature>
<name>A0A3S4RUP7_MYCCI</name>
<organism evidence="3 4">
    <name type="scientific">Mycolicibacterium chitae</name>
    <name type="common">Mycobacterium chitae</name>
    <dbReference type="NCBI Taxonomy" id="1792"/>
    <lineage>
        <taxon>Bacteria</taxon>
        <taxon>Bacillati</taxon>
        <taxon>Actinomycetota</taxon>
        <taxon>Actinomycetes</taxon>
        <taxon>Mycobacteriales</taxon>
        <taxon>Mycobacteriaceae</taxon>
        <taxon>Mycolicibacterium</taxon>
    </lineage>
</organism>
<dbReference type="Pfam" id="PF12172">
    <property type="entry name" value="zf-ChsH2"/>
    <property type="match status" value="1"/>
</dbReference>
<keyword evidence="4" id="KW-1185">Reference proteome</keyword>
<evidence type="ECO:0000259" key="2">
    <source>
        <dbReference type="Pfam" id="PF12172"/>
    </source>
</evidence>
<accession>A0A3S4RUP7</accession>
<proteinExistence type="predicted"/>
<dbReference type="PANTHER" id="PTHR34075">
    <property type="entry name" value="BLR3430 PROTEIN"/>
    <property type="match status" value="1"/>
</dbReference>